<dbReference type="Proteomes" id="UP000606193">
    <property type="component" value="Unassembled WGS sequence"/>
</dbReference>
<dbReference type="CDD" id="cd06446">
    <property type="entry name" value="Trp-synth_B"/>
    <property type="match status" value="1"/>
</dbReference>
<dbReference type="EC" id="4.2.1.20" evidence="11"/>
<dbReference type="PIRSF" id="PIRSF001413">
    <property type="entry name" value="Trp_syn_beta"/>
    <property type="match status" value="1"/>
</dbReference>
<dbReference type="EMBL" id="JACRSX010000007">
    <property type="protein sequence ID" value="MBC8562390.1"/>
    <property type="molecule type" value="Genomic_DNA"/>
</dbReference>
<gene>
    <name evidence="11 13" type="primary">trpB</name>
    <name evidence="13" type="ORF">H8704_07075</name>
</gene>
<evidence type="ECO:0000256" key="3">
    <source>
        <dbReference type="ARBA" id="ARBA00009982"/>
    </source>
</evidence>
<evidence type="ECO:0000256" key="7">
    <source>
        <dbReference type="ARBA" id="ARBA00022898"/>
    </source>
</evidence>
<protein>
    <recommendedName>
        <fullName evidence="11">Tryptophan synthase beta chain</fullName>
        <ecNumber evidence="11">4.2.1.20</ecNumber>
    </recommendedName>
</protein>
<dbReference type="NCBIfam" id="TIGR00263">
    <property type="entry name" value="trpB"/>
    <property type="match status" value="1"/>
</dbReference>
<comment type="pathway">
    <text evidence="2 11">Amino-acid biosynthesis; L-tryptophan biosynthesis; L-tryptophan from chorismate: step 5/5.</text>
</comment>
<keyword evidence="9 11" id="KW-0456">Lyase</keyword>
<comment type="similarity">
    <text evidence="3 11">Belongs to the TrpB family.</text>
</comment>
<evidence type="ECO:0000256" key="11">
    <source>
        <dbReference type="HAMAP-Rule" id="MF_00133"/>
    </source>
</evidence>
<evidence type="ECO:0000259" key="12">
    <source>
        <dbReference type="Pfam" id="PF00291"/>
    </source>
</evidence>
<dbReference type="InterPro" id="IPR023026">
    <property type="entry name" value="Trp_synth_beta/beta-like"/>
</dbReference>
<evidence type="ECO:0000256" key="2">
    <source>
        <dbReference type="ARBA" id="ARBA00004733"/>
    </source>
</evidence>
<dbReference type="Gene3D" id="3.40.50.1100">
    <property type="match status" value="2"/>
</dbReference>
<dbReference type="Pfam" id="PF00291">
    <property type="entry name" value="PALP"/>
    <property type="match status" value="1"/>
</dbReference>
<dbReference type="HAMAP" id="MF_00133">
    <property type="entry name" value="Trp_synth_beta"/>
    <property type="match status" value="1"/>
</dbReference>
<dbReference type="InterPro" id="IPR006654">
    <property type="entry name" value="Trp_synth_beta"/>
</dbReference>
<dbReference type="InterPro" id="IPR036052">
    <property type="entry name" value="TrpB-like_PALP_sf"/>
</dbReference>
<evidence type="ECO:0000256" key="8">
    <source>
        <dbReference type="ARBA" id="ARBA00023141"/>
    </source>
</evidence>
<proteinExistence type="inferred from homology"/>
<organism evidence="13 14">
    <name type="scientific">Jutongia huaianensis</name>
    <dbReference type="NCBI Taxonomy" id="2763668"/>
    <lineage>
        <taxon>Bacteria</taxon>
        <taxon>Bacillati</taxon>
        <taxon>Bacillota</taxon>
        <taxon>Clostridia</taxon>
        <taxon>Lachnospirales</taxon>
        <taxon>Lachnospiraceae</taxon>
        <taxon>Jutongia</taxon>
    </lineage>
</organism>
<evidence type="ECO:0000313" key="14">
    <source>
        <dbReference type="Proteomes" id="UP000606193"/>
    </source>
</evidence>
<reference evidence="13 14" key="1">
    <citation type="submission" date="2020-08" db="EMBL/GenBank/DDBJ databases">
        <title>Genome public.</title>
        <authorList>
            <person name="Liu C."/>
            <person name="Sun Q."/>
        </authorList>
    </citation>
    <scope>NUCLEOTIDE SEQUENCE [LARGE SCALE GENOMIC DNA]</scope>
    <source>
        <strain evidence="13 14">NSJ-37</strain>
    </source>
</reference>
<sequence>MSQKGRYGIHGGQYIPETLMNEIKKLEDAYEFYKKDEKFNQELNTLLKEYAGRPSLLYYAEKMTKDLGGAKIYFKREDLNHTGSHKINNVLGQALLAKKMGKTRIIAETGAGQHGVATATAAALLGLECEIYMGKEDTIRQALNVYRMELLGAKVHAVESGTMTLKDAVNECMREWTSRVDDTLYVLGSVMGPHPFPMIVRDFQSVISREARAQILEKEGRLPDVVMACVGGGSNAMGMFYEFIKDEGVQLIGCEAAGLGVDTDRTAATMATGTEGVFHGMKSYFCQDEYGQIAPVYSISAGLDYPGVGPEHAYLKDIGRAQYVPVTDEEAVQAFEYIAREEGIIAAIESSHAVAHVMKLAPTMRKDQIIICCLSGRGDKDVAAIARYRGVDLHD</sequence>
<name>A0ABR7N1A2_9FIRM</name>
<feature type="modified residue" description="N6-(pyridoxal phosphate)lysine" evidence="11">
    <location>
        <position position="86"/>
    </location>
</feature>
<dbReference type="GO" id="GO:0004834">
    <property type="term" value="F:tryptophan synthase activity"/>
    <property type="evidence" value="ECO:0007669"/>
    <property type="project" value="UniProtKB-EC"/>
</dbReference>
<keyword evidence="5 11" id="KW-0028">Amino-acid biosynthesis</keyword>
<evidence type="ECO:0000256" key="5">
    <source>
        <dbReference type="ARBA" id="ARBA00022605"/>
    </source>
</evidence>
<comment type="function">
    <text evidence="11">The beta subunit is responsible for the synthesis of L-tryptophan from indole and L-serine.</text>
</comment>
<dbReference type="PANTHER" id="PTHR48077">
    <property type="entry name" value="TRYPTOPHAN SYNTHASE-RELATED"/>
    <property type="match status" value="1"/>
</dbReference>
<dbReference type="PANTHER" id="PTHR48077:SF3">
    <property type="entry name" value="TRYPTOPHAN SYNTHASE"/>
    <property type="match status" value="1"/>
</dbReference>
<evidence type="ECO:0000256" key="1">
    <source>
        <dbReference type="ARBA" id="ARBA00001933"/>
    </source>
</evidence>
<dbReference type="SUPFAM" id="SSF53686">
    <property type="entry name" value="Tryptophan synthase beta subunit-like PLP-dependent enzymes"/>
    <property type="match status" value="1"/>
</dbReference>
<keyword evidence="14" id="KW-1185">Reference proteome</keyword>
<evidence type="ECO:0000256" key="9">
    <source>
        <dbReference type="ARBA" id="ARBA00023239"/>
    </source>
</evidence>
<evidence type="ECO:0000256" key="6">
    <source>
        <dbReference type="ARBA" id="ARBA00022822"/>
    </source>
</evidence>
<keyword evidence="7 11" id="KW-0663">Pyridoxal phosphate</keyword>
<comment type="caution">
    <text evidence="13">The sequence shown here is derived from an EMBL/GenBank/DDBJ whole genome shotgun (WGS) entry which is preliminary data.</text>
</comment>
<evidence type="ECO:0000256" key="4">
    <source>
        <dbReference type="ARBA" id="ARBA00011270"/>
    </source>
</evidence>
<comment type="cofactor">
    <cofactor evidence="1 11">
        <name>pyridoxal 5'-phosphate</name>
        <dbReference type="ChEBI" id="CHEBI:597326"/>
    </cofactor>
</comment>
<comment type="subunit">
    <text evidence="4 11">Tetramer of two alpha and two beta chains.</text>
</comment>
<comment type="catalytic activity">
    <reaction evidence="10 11">
        <text>(1S,2R)-1-C-(indol-3-yl)glycerol 3-phosphate + L-serine = D-glyceraldehyde 3-phosphate + L-tryptophan + H2O</text>
        <dbReference type="Rhea" id="RHEA:10532"/>
        <dbReference type="ChEBI" id="CHEBI:15377"/>
        <dbReference type="ChEBI" id="CHEBI:33384"/>
        <dbReference type="ChEBI" id="CHEBI:57912"/>
        <dbReference type="ChEBI" id="CHEBI:58866"/>
        <dbReference type="ChEBI" id="CHEBI:59776"/>
        <dbReference type="EC" id="4.2.1.20"/>
    </reaction>
</comment>
<feature type="domain" description="Tryptophan synthase beta chain-like PALP" evidence="12">
    <location>
        <begin position="52"/>
        <end position="376"/>
    </location>
</feature>
<evidence type="ECO:0000256" key="10">
    <source>
        <dbReference type="ARBA" id="ARBA00049047"/>
    </source>
</evidence>
<dbReference type="InterPro" id="IPR006653">
    <property type="entry name" value="Trp_synth_b_CS"/>
</dbReference>
<keyword evidence="8 11" id="KW-0057">Aromatic amino acid biosynthesis</keyword>
<accession>A0ABR7N1A2</accession>
<dbReference type="RefSeq" id="WP_022464943.1">
    <property type="nucleotide sequence ID" value="NZ_JACRSX010000007.1"/>
</dbReference>
<dbReference type="PROSITE" id="PS00168">
    <property type="entry name" value="TRP_SYNTHASE_BETA"/>
    <property type="match status" value="1"/>
</dbReference>
<evidence type="ECO:0000313" key="13">
    <source>
        <dbReference type="EMBL" id="MBC8562390.1"/>
    </source>
</evidence>
<dbReference type="InterPro" id="IPR001926">
    <property type="entry name" value="TrpB-like_PALP"/>
</dbReference>
<keyword evidence="6 11" id="KW-0822">Tryptophan biosynthesis</keyword>